<dbReference type="InterPro" id="IPR013815">
    <property type="entry name" value="ATP_grasp_subdomain_1"/>
</dbReference>
<evidence type="ECO:0000313" key="4">
    <source>
        <dbReference type="Proteomes" id="UP001250656"/>
    </source>
</evidence>
<comment type="caution">
    <text evidence="3">The sequence shown here is derived from an EMBL/GenBank/DDBJ whole genome shotgun (WGS) entry which is preliminary data.</text>
</comment>
<dbReference type="PROSITE" id="PS50975">
    <property type="entry name" value="ATP_GRASP"/>
    <property type="match status" value="1"/>
</dbReference>
<dbReference type="SUPFAM" id="SSF56059">
    <property type="entry name" value="Glutathione synthetase ATP-binding domain-like"/>
    <property type="match status" value="1"/>
</dbReference>
<keyword evidence="1" id="KW-0067">ATP-binding</keyword>
<feature type="domain" description="ATP-grasp" evidence="2">
    <location>
        <begin position="118"/>
        <end position="309"/>
    </location>
</feature>
<protein>
    <recommendedName>
        <fullName evidence="2">ATP-grasp domain-containing protein</fullName>
    </recommendedName>
</protein>
<dbReference type="Gene3D" id="3.30.1490.20">
    <property type="entry name" value="ATP-grasp fold, A domain"/>
    <property type="match status" value="1"/>
</dbReference>
<gene>
    <name evidence="3" type="ORF">RQM65_01800</name>
</gene>
<reference evidence="3 4" key="1">
    <citation type="submission" date="2023-09" db="EMBL/GenBank/DDBJ databases">
        <title>Novel taxa isolated from Blanes Bay.</title>
        <authorList>
            <person name="Rey-Velasco X."/>
            <person name="Lucena T."/>
        </authorList>
    </citation>
    <scope>NUCLEOTIDE SEQUENCE [LARGE SCALE GENOMIC DNA]</scope>
    <source>
        <strain evidence="3 4">S334</strain>
    </source>
</reference>
<sequence length="393" mass="44726">MKLAYVLSGQQPALGVVRALGVMGIPIVVMYYKDEDVAYLSKYVTHGVKSPHPETHEKEFVELLLKSAQEFGDGILFPASDEALVAVANNKELLETHFDVPVPDMDIVQRFIEKKYTYEIADKNGIPAPKTITPTCLEDVVEYAKGIDFPCLVKPSQSHLFFDHFKRKMFPVENEEELISVYQQSAEAGLEVMLQEIIPGDDINVVNYNAYFWEGEPLVEFTAQHIRNAPPWWGSPRVVLSKDIPEVIEPGRNILKSMGFSGYACTEFKKDDRTGIYKLIEVNGRHNLSTSLAVACGINFPYLQYRHIVEGELPKQSDYKKGVYWIEIISDITHNFQFLRQEKYSFSEYLRPYINPNVFATFALSDLGPYPKRLFIPVKKVFGAVSRKFFGGK</sequence>
<name>A0ABU3L100_9FLAO</name>
<dbReference type="InterPro" id="IPR011761">
    <property type="entry name" value="ATP-grasp"/>
</dbReference>
<organism evidence="3 4">
    <name type="scientific">Pricia mediterranea</name>
    <dbReference type="NCBI Taxonomy" id="3076079"/>
    <lineage>
        <taxon>Bacteria</taxon>
        <taxon>Pseudomonadati</taxon>
        <taxon>Bacteroidota</taxon>
        <taxon>Flavobacteriia</taxon>
        <taxon>Flavobacteriales</taxon>
        <taxon>Flavobacteriaceae</taxon>
        <taxon>Pricia</taxon>
    </lineage>
</organism>
<dbReference type="RefSeq" id="WP_314012290.1">
    <property type="nucleotide sequence ID" value="NZ_JAVTTP010000001.1"/>
</dbReference>
<accession>A0ABU3L100</accession>
<evidence type="ECO:0000256" key="1">
    <source>
        <dbReference type="PROSITE-ProRule" id="PRU00409"/>
    </source>
</evidence>
<dbReference type="EMBL" id="JAVTTP010000001">
    <property type="protein sequence ID" value="MDT7827395.1"/>
    <property type="molecule type" value="Genomic_DNA"/>
</dbReference>
<keyword evidence="1" id="KW-0547">Nucleotide-binding</keyword>
<proteinExistence type="predicted"/>
<dbReference type="Proteomes" id="UP001250656">
    <property type="component" value="Unassembled WGS sequence"/>
</dbReference>
<keyword evidence="4" id="KW-1185">Reference proteome</keyword>
<evidence type="ECO:0000313" key="3">
    <source>
        <dbReference type="EMBL" id="MDT7827395.1"/>
    </source>
</evidence>
<evidence type="ECO:0000259" key="2">
    <source>
        <dbReference type="PROSITE" id="PS50975"/>
    </source>
</evidence>
<dbReference type="Gene3D" id="3.30.470.20">
    <property type="entry name" value="ATP-grasp fold, B domain"/>
    <property type="match status" value="1"/>
</dbReference>